<dbReference type="EMBL" id="FNAP01000014">
    <property type="protein sequence ID" value="SDE86858.1"/>
    <property type="molecule type" value="Genomic_DNA"/>
</dbReference>
<evidence type="ECO:0000256" key="2">
    <source>
        <dbReference type="SAM" id="SignalP"/>
    </source>
</evidence>
<evidence type="ECO:0000313" key="4">
    <source>
        <dbReference type="Proteomes" id="UP000199412"/>
    </source>
</evidence>
<feature type="transmembrane region" description="Helical" evidence="1">
    <location>
        <begin position="64"/>
        <end position="87"/>
    </location>
</feature>
<dbReference type="STRING" id="69960.SAMN05421720_11475"/>
<proteinExistence type="predicted"/>
<keyword evidence="1" id="KW-0812">Transmembrane</keyword>
<feature type="signal peptide" evidence="2">
    <location>
        <begin position="1"/>
        <end position="26"/>
    </location>
</feature>
<organism evidence="3 4">
    <name type="scientific">Rhodospira trueperi</name>
    <dbReference type="NCBI Taxonomy" id="69960"/>
    <lineage>
        <taxon>Bacteria</taxon>
        <taxon>Pseudomonadati</taxon>
        <taxon>Pseudomonadota</taxon>
        <taxon>Alphaproteobacteria</taxon>
        <taxon>Rhodospirillales</taxon>
        <taxon>Rhodospirillaceae</taxon>
        <taxon>Rhodospira</taxon>
    </lineage>
</organism>
<protein>
    <submittedName>
        <fullName evidence="3">Uncharacterized protein</fullName>
    </submittedName>
</protein>
<dbReference type="OrthoDB" id="7360798at2"/>
<feature type="chain" id="PRO_5011506404" evidence="2">
    <location>
        <begin position="27"/>
        <end position="101"/>
    </location>
</feature>
<accession>A0A1G7GFE2</accession>
<name>A0A1G7GFE2_9PROT</name>
<dbReference type="AlphaFoldDB" id="A0A1G7GFE2"/>
<evidence type="ECO:0000256" key="1">
    <source>
        <dbReference type="SAM" id="Phobius"/>
    </source>
</evidence>
<sequence length="101" mass="10706">MILIRFLGWCLIVVASVAASAEAVLALTPGALPSPGLATGEVWTLLSGIPASALASPNHWMDMVAASVMTMPAWTAFALLGIVMVVLGRLRRRKHRHTGFI</sequence>
<dbReference type="Proteomes" id="UP000199412">
    <property type="component" value="Unassembled WGS sequence"/>
</dbReference>
<keyword evidence="2" id="KW-0732">Signal</keyword>
<evidence type="ECO:0000313" key="3">
    <source>
        <dbReference type="EMBL" id="SDE86858.1"/>
    </source>
</evidence>
<keyword evidence="1" id="KW-1133">Transmembrane helix</keyword>
<keyword evidence="1" id="KW-0472">Membrane</keyword>
<gene>
    <name evidence="3" type="ORF">SAMN05421720_11475</name>
</gene>
<keyword evidence="4" id="KW-1185">Reference proteome</keyword>
<dbReference type="RefSeq" id="WP_092787671.1">
    <property type="nucleotide sequence ID" value="NZ_FNAP01000014.1"/>
</dbReference>
<reference evidence="3 4" key="1">
    <citation type="submission" date="2016-10" db="EMBL/GenBank/DDBJ databases">
        <authorList>
            <person name="de Groot N.N."/>
        </authorList>
    </citation>
    <scope>NUCLEOTIDE SEQUENCE [LARGE SCALE GENOMIC DNA]</scope>
    <source>
        <strain evidence="3 4">ATCC 700224</strain>
    </source>
</reference>